<comment type="subcellular location">
    <subcellularLocation>
        <location evidence="1">Cytoplasm</location>
    </subcellularLocation>
</comment>
<keyword evidence="17" id="KW-1185">Reference proteome</keyword>
<dbReference type="Gene3D" id="1.10.60.10">
    <property type="entry name" value="Iron dependent repressor, metal binding and dimerisation domain"/>
    <property type="match status" value="1"/>
</dbReference>
<evidence type="ECO:0000256" key="12">
    <source>
        <dbReference type="ARBA" id="ARBA00025185"/>
    </source>
</evidence>
<protein>
    <recommendedName>
        <fullName evidence="4">Transcriptional regulator MntR</fullName>
    </recommendedName>
    <alternativeName>
        <fullName evidence="13">Manganese transport regulator</fullName>
    </alternativeName>
</protein>
<evidence type="ECO:0000256" key="2">
    <source>
        <dbReference type="ARBA" id="ARBA00007871"/>
    </source>
</evidence>
<dbReference type="InterPro" id="IPR022689">
    <property type="entry name" value="Iron_dep_repressor"/>
</dbReference>
<evidence type="ECO:0000256" key="8">
    <source>
        <dbReference type="ARBA" id="ARBA00023125"/>
    </source>
</evidence>
<dbReference type="RefSeq" id="WP_209377889.1">
    <property type="nucleotide sequence ID" value="NZ_JAGIZB010000002.1"/>
</dbReference>
<dbReference type="InterPro" id="IPR036421">
    <property type="entry name" value="Fe_dep_repressor_sf"/>
</dbReference>
<evidence type="ECO:0000256" key="1">
    <source>
        <dbReference type="ARBA" id="ARBA00004496"/>
    </source>
</evidence>
<dbReference type="InterPro" id="IPR001367">
    <property type="entry name" value="Fe_dep_repressor"/>
</dbReference>
<comment type="subunit">
    <text evidence="3">Homodimer.</text>
</comment>
<comment type="similarity">
    <text evidence="2">Belongs to the DtxR/MntR family.</text>
</comment>
<dbReference type="Pfam" id="PF02742">
    <property type="entry name" value="Fe_dep_repr_C"/>
    <property type="match status" value="1"/>
</dbReference>
<evidence type="ECO:0000313" key="16">
    <source>
        <dbReference type="EMBL" id="MBP0443665.1"/>
    </source>
</evidence>
<reference evidence="16 17" key="1">
    <citation type="submission" date="2021-03" db="EMBL/GenBank/DDBJ databases">
        <authorList>
            <person name="So Y."/>
        </authorList>
    </citation>
    <scope>NUCLEOTIDE SEQUENCE [LARGE SCALE GENOMIC DNA]</scope>
    <source>
        <strain evidence="16 17">SSH11</strain>
    </source>
</reference>
<evidence type="ECO:0000256" key="4">
    <source>
        <dbReference type="ARBA" id="ARBA00022386"/>
    </source>
</evidence>
<keyword evidence="11" id="KW-0464">Manganese</keyword>
<evidence type="ECO:0000256" key="14">
    <source>
        <dbReference type="SAM" id="MobiDB-lite"/>
    </source>
</evidence>
<dbReference type="InterPro" id="IPR036390">
    <property type="entry name" value="WH_DNA-bd_sf"/>
</dbReference>
<dbReference type="PANTHER" id="PTHR33238:SF11">
    <property type="entry name" value="TRANSCRIPTIONAL REGULATOR MNTR"/>
    <property type="match status" value="1"/>
</dbReference>
<dbReference type="PROSITE" id="PS50944">
    <property type="entry name" value="HTH_DTXR"/>
    <property type="match status" value="1"/>
</dbReference>
<dbReference type="PANTHER" id="PTHR33238">
    <property type="entry name" value="IRON (METAL) DEPENDENT REPRESSOR, DTXR FAMILY"/>
    <property type="match status" value="1"/>
</dbReference>
<gene>
    <name evidence="16" type="primary">mntR</name>
    <name evidence="16" type="ORF">J8J14_02640</name>
</gene>
<name>A0ABS4AAS3_9PROT</name>
<evidence type="ECO:0000256" key="10">
    <source>
        <dbReference type="ARBA" id="ARBA00023163"/>
    </source>
</evidence>
<dbReference type="InterPro" id="IPR022687">
    <property type="entry name" value="HTH_DTXR"/>
</dbReference>
<dbReference type="Proteomes" id="UP000681594">
    <property type="component" value="Unassembled WGS sequence"/>
</dbReference>
<keyword evidence="6" id="KW-0678">Repressor</keyword>
<keyword evidence="9" id="KW-0010">Activator</keyword>
<comment type="caution">
    <text evidence="16">The sequence shown here is derived from an EMBL/GenBank/DDBJ whole genome shotgun (WGS) entry which is preliminary data.</text>
</comment>
<keyword evidence="8" id="KW-0238">DNA-binding</keyword>
<accession>A0ABS4AAS3</accession>
<evidence type="ECO:0000256" key="6">
    <source>
        <dbReference type="ARBA" id="ARBA00022491"/>
    </source>
</evidence>
<evidence type="ECO:0000256" key="11">
    <source>
        <dbReference type="ARBA" id="ARBA00023211"/>
    </source>
</evidence>
<proteinExistence type="inferred from homology"/>
<keyword evidence="10" id="KW-0804">Transcription</keyword>
<evidence type="ECO:0000259" key="15">
    <source>
        <dbReference type="PROSITE" id="PS50944"/>
    </source>
</evidence>
<comment type="function">
    <text evidence="12">In the presence of manganese, represses expression of mntH and mntS. Up-regulates expression of mntP.</text>
</comment>
<organism evidence="16 17">
    <name type="scientific">Pararoseomonas baculiformis</name>
    <dbReference type="NCBI Taxonomy" id="2820812"/>
    <lineage>
        <taxon>Bacteria</taxon>
        <taxon>Pseudomonadati</taxon>
        <taxon>Pseudomonadota</taxon>
        <taxon>Alphaproteobacteria</taxon>
        <taxon>Acetobacterales</taxon>
        <taxon>Acetobacteraceae</taxon>
        <taxon>Pararoseomonas</taxon>
    </lineage>
</organism>
<sequence>MTATPNRRPPRPGANPPAELPAEPAQAARHRRARTARASALLEDYVELIDDLLATGGEARATDIARRLGVSHATAINTISRLKTAGLAHSKPYRGVFLTEAGHALAETVRARHRLVVDLLRAIGVPEEVAEADAEGIEHHVSEPSLKAFEAFLRERAARSA</sequence>
<dbReference type="Gene3D" id="1.10.10.10">
    <property type="entry name" value="Winged helix-like DNA-binding domain superfamily/Winged helix DNA-binding domain"/>
    <property type="match status" value="1"/>
</dbReference>
<keyword evidence="5" id="KW-0963">Cytoplasm</keyword>
<feature type="region of interest" description="Disordered" evidence="14">
    <location>
        <begin position="1"/>
        <end position="34"/>
    </location>
</feature>
<dbReference type="NCBIfam" id="NF008273">
    <property type="entry name" value="PRK11050.1"/>
    <property type="match status" value="1"/>
</dbReference>
<dbReference type="InterPro" id="IPR036388">
    <property type="entry name" value="WH-like_DNA-bd_sf"/>
</dbReference>
<dbReference type="Pfam" id="PF01325">
    <property type="entry name" value="Fe_dep_repress"/>
    <property type="match status" value="1"/>
</dbReference>
<keyword evidence="7" id="KW-0805">Transcription regulation</keyword>
<dbReference type="SMART" id="SM00529">
    <property type="entry name" value="HTH_DTXR"/>
    <property type="match status" value="1"/>
</dbReference>
<evidence type="ECO:0000256" key="9">
    <source>
        <dbReference type="ARBA" id="ARBA00023159"/>
    </source>
</evidence>
<dbReference type="EMBL" id="JAGIZB010000002">
    <property type="protein sequence ID" value="MBP0443665.1"/>
    <property type="molecule type" value="Genomic_DNA"/>
</dbReference>
<evidence type="ECO:0000256" key="5">
    <source>
        <dbReference type="ARBA" id="ARBA00022490"/>
    </source>
</evidence>
<feature type="domain" description="HTH dtxR-type" evidence="15">
    <location>
        <begin position="38"/>
        <end position="99"/>
    </location>
</feature>
<evidence type="ECO:0000256" key="3">
    <source>
        <dbReference type="ARBA" id="ARBA00011738"/>
    </source>
</evidence>
<evidence type="ECO:0000313" key="17">
    <source>
        <dbReference type="Proteomes" id="UP000681594"/>
    </source>
</evidence>
<evidence type="ECO:0000256" key="13">
    <source>
        <dbReference type="ARBA" id="ARBA00032593"/>
    </source>
</evidence>
<evidence type="ECO:0000256" key="7">
    <source>
        <dbReference type="ARBA" id="ARBA00023015"/>
    </source>
</evidence>
<dbReference type="InterPro" id="IPR050536">
    <property type="entry name" value="DtxR_MntR_Metal-Reg"/>
</dbReference>
<dbReference type="SUPFAM" id="SSF46785">
    <property type="entry name" value="Winged helix' DNA-binding domain"/>
    <property type="match status" value="1"/>
</dbReference>